<accession>A0A3P7NZ07</accession>
<keyword evidence="6 7" id="KW-0472">Membrane</keyword>
<keyword evidence="9" id="KW-1185">Reference proteome</keyword>
<evidence type="ECO:0000256" key="5">
    <source>
        <dbReference type="ARBA" id="ARBA00022989"/>
    </source>
</evidence>
<dbReference type="OrthoDB" id="9798408at2"/>
<feature type="transmembrane region" description="Helical" evidence="7">
    <location>
        <begin position="81"/>
        <end position="104"/>
    </location>
</feature>
<keyword evidence="5 7" id="KW-1133">Transmembrane helix</keyword>
<dbReference type="RefSeq" id="WP_125136040.1">
    <property type="nucleotide sequence ID" value="NZ_LR130778.1"/>
</dbReference>
<dbReference type="Proteomes" id="UP000279029">
    <property type="component" value="Chromosome"/>
</dbReference>
<feature type="transmembrane region" description="Helical" evidence="7">
    <location>
        <begin position="39"/>
        <end position="61"/>
    </location>
</feature>
<dbReference type="GO" id="GO:0005886">
    <property type="term" value="C:plasma membrane"/>
    <property type="evidence" value="ECO:0007669"/>
    <property type="project" value="UniProtKB-SubCell"/>
</dbReference>
<evidence type="ECO:0000256" key="1">
    <source>
        <dbReference type="ARBA" id="ARBA00004651"/>
    </source>
</evidence>
<feature type="transmembrane region" description="Helical" evidence="7">
    <location>
        <begin position="110"/>
        <end position="130"/>
    </location>
</feature>
<dbReference type="AlphaFoldDB" id="A0A3P7NZ07"/>
<dbReference type="InterPro" id="IPR005524">
    <property type="entry name" value="DUF318"/>
</dbReference>
<evidence type="ECO:0000256" key="3">
    <source>
        <dbReference type="ARBA" id="ARBA00022475"/>
    </source>
</evidence>
<gene>
    <name evidence="8" type="ORF">PATL70BA_0684</name>
</gene>
<keyword evidence="4 7" id="KW-0812">Transmembrane</keyword>
<evidence type="ECO:0000313" key="8">
    <source>
        <dbReference type="EMBL" id="VDN46550.1"/>
    </source>
</evidence>
<evidence type="ECO:0000256" key="2">
    <source>
        <dbReference type="ARBA" id="ARBA00006386"/>
    </source>
</evidence>
<dbReference type="Pfam" id="PF03773">
    <property type="entry name" value="ArsP_1"/>
    <property type="match status" value="1"/>
</dbReference>
<organism evidence="8 9">
    <name type="scientific">Petrocella atlantisensis</name>
    <dbReference type="NCBI Taxonomy" id="2173034"/>
    <lineage>
        <taxon>Bacteria</taxon>
        <taxon>Bacillati</taxon>
        <taxon>Bacillota</taxon>
        <taxon>Clostridia</taxon>
        <taxon>Lachnospirales</taxon>
        <taxon>Vallitaleaceae</taxon>
        <taxon>Petrocella</taxon>
    </lineage>
</organism>
<dbReference type="KEGG" id="cbar:PATL70BA_0684"/>
<evidence type="ECO:0000256" key="6">
    <source>
        <dbReference type="ARBA" id="ARBA00023136"/>
    </source>
</evidence>
<feature type="transmembrane region" description="Helical" evidence="7">
    <location>
        <begin position="137"/>
        <end position="158"/>
    </location>
</feature>
<evidence type="ECO:0000256" key="4">
    <source>
        <dbReference type="ARBA" id="ARBA00022692"/>
    </source>
</evidence>
<protein>
    <submittedName>
        <fullName evidence="8">Permease</fullName>
    </submittedName>
</protein>
<name>A0A3P7NZ07_9FIRM</name>
<evidence type="ECO:0000313" key="9">
    <source>
        <dbReference type="Proteomes" id="UP000279029"/>
    </source>
</evidence>
<reference evidence="8 9" key="1">
    <citation type="submission" date="2018-09" db="EMBL/GenBank/DDBJ databases">
        <authorList>
            <person name="Postec A."/>
        </authorList>
    </citation>
    <scope>NUCLEOTIDE SEQUENCE [LARGE SCALE GENOMIC DNA]</scope>
    <source>
        <strain evidence="8">70B-A</strain>
    </source>
</reference>
<sequence length="179" mass="20174">MKNLLIRHKFTLTFLLMILVMAFVEPAYAKSSLNISYDNLVTMMGVIPPIFILIGLMDVWIPKETMIKYMGDHSGLTGLFFSFLLGSMAAGPLYAAFPIAALLLRKGARFAYVFFFLGTWTSAKLPLVLFEMTSLGIQFTMIHITSMMLMYLVGSFYLESLLKPHEKIAILDKIHAMAQ</sequence>
<keyword evidence="3" id="KW-1003">Cell membrane</keyword>
<comment type="subcellular location">
    <subcellularLocation>
        <location evidence="1">Cell membrane</location>
        <topology evidence="1">Multi-pass membrane protein</topology>
    </subcellularLocation>
</comment>
<comment type="similarity">
    <text evidence="2">Belongs to the UPF0718 family.</text>
</comment>
<evidence type="ECO:0000256" key="7">
    <source>
        <dbReference type="SAM" id="Phobius"/>
    </source>
</evidence>
<proteinExistence type="inferred from homology"/>
<dbReference type="EMBL" id="LR130778">
    <property type="protein sequence ID" value="VDN46550.1"/>
    <property type="molecule type" value="Genomic_DNA"/>
</dbReference>